<dbReference type="KEGG" id="tpal:117642697"/>
<organism evidence="4">
    <name type="scientific">Thrips palmi</name>
    <name type="common">Melon thrips</name>
    <dbReference type="NCBI Taxonomy" id="161013"/>
    <lineage>
        <taxon>Eukaryota</taxon>
        <taxon>Metazoa</taxon>
        <taxon>Ecdysozoa</taxon>
        <taxon>Arthropoda</taxon>
        <taxon>Hexapoda</taxon>
        <taxon>Insecta</taxon>
        <taxon>Pterygota</taxon>
        <taxon>Neoptera</taxon>
        <taxon>Paraneoptera</taxon>
        <taxon>Thysanoptera</taxon>
        <taxon>Terebrantia</taxon>
        <taxon>Thripoidea</taxon>
        <taxon>Thripidae</taxon>
        <taxon>Thrips</taxon>
    </lineage>
</organism>
<dbReference type="CTD" id="35200"/>
<gene>
    <name evidence="4" type="primary">LOC117642697</name>
</gene>
<dbReference type="InterPro" id="IPR026172">
    <property type="entry name" value="GSAP_fam"/>
</dbReference>
<dbReference type="InterPro" id="IPR028010">
    <property type="entry name" value="GSAP_C_dom"/>
</dbReference>
<evidence type="ECO:0000313" key="3">
    <source>
        <dbReference type="Proteomes" id="UP000515158"/>
    </source>
</evidence>
<protein>
    <submittedName>
        <fullName evidence="4">Protein pigeon isoform X1</fullName>
    </submittedName>
</protein>
<proteinExistence type="predicted"/>
<dbReference type="RefSeq" id="XP_034237036.1">
    <property type="nucleotide sequence ID" value="XM_034381145.1"/>
</dbReference>
<evidence type="ECO:0000259" key="2">
    <source>
        <dbReference type="Pfam" id="PF14959"/>
    </source>
</evidence>
<dbReference type="Pfam" id="PF14959">
    <property type="entry name" value="GSAP-16"/>
    <property type="match status" value="1"/>
</dbReference>
<dbReference type="PANTHER" id="PTHR13630:SF1">
    <property type="entry name" value="GAMMA-SECRETASE-ACTIVATING PROTEIN"/>
    <property type="match status" value="1"/>
</dbReference>
<dbReference type="PANTHER" id="PTHR13630">
    <property type="entry name" value="GAMMA-SECRETASE-ACTIVATING PROTEIN"/>
    <property type="match status" value="1"/>
</dbReference>
<name>A0A6P8YK01_THRPL</name>
<evidence type="ECO:0000256" key="1">
    <source>
        <dbReference type="SAM" id="MobiDB-lite"/>
    </source>
</evidence>
<accession>A0A6P8YK01</accession>
<dbReference type="GO" id="GO:1902004">
    <property type="term" value="P:positive regulation of amyloid-beta formation"/>
    <property type="evidence" value="ECO:0007669"/>
    <property type="project" value="TreeGrafter"/>
</dbReference>
<dbReference type="AlphaFoldDB" id="A0A6P8YK01"/>
<dbReference type="GeneID" id="117642697"/>
<evidence type="ECO:0000313" key="4">
    <source>
        <dbReference type="RefSeq" id="XP_034237036.1"/>
    </source>
</evidence>
<feature type="region of interest" description="Disordered" evidence="1">
    <location>
        <begin position="245"/>
        <end position="266"/>
    </location>
</feature>
<dbReference type="GO" id="GO:0005802">
    <property type="term" value="C:trans-Golgi network"/>
    <property type="evidence" value="ECO:0007669"/>
    <property type="project" value="TreeGrafter"/>
</dbReference>
<dbReference type="Proteomes" id="UP000515158">
    <property type="component" value="Unplaced"/>
</dbReference>
<feature type="domain" description="Gamma-secretase-activating protein C-terminal" evidence="2">
    <location>
        <begin position="817"/>
        <end position="929"/>
    </location>
</feature>
<dbReference type="FunCoup" id="A0A6P8YK01">
    <property type="interactions" value="293"/>
</dbReference>
<reference evidence="4" key="1">
    <citation type="submission" date="2025-08" db="UniProtKB">
        <authorList>
            <consortium name="RefSeq"/>
        </authorList>
    </citation>
    <scope>IDENTIFICATION</scope>
    <source>
        <tissue evidence="4">Total insect</tissue>
    </source>
</reference>
<dbReference type="InParanoid" id="A0A6P8YK01"/>
<keyword evidence="3" id="KW-1185">Reference proteome</keyword>
<dbReference type="OrthoDB" id="9997853at2759"/>
<sequence>MVVLENLASTLSGILAHRLSADTCEWRILGQERDGGLLFAWLHTVPSKTVKPYTCIGLYYRHKKELEILYQFDTQINIIQASVNSTKTAIVYITKNSIADSSAAETNCCSDEKKGKIDIYQAFLVQLREAASDEDRERENRKLPSKPLDLGIERSLQIVVQFLYRSKDQPGEKDRFLVLIHHESVSLYQYKPVYDSEDDGVLKPESISGVECVVRSFTWAQWDSIHQSLFYIHFRKPAARLVEGDDDEFGSSSASTETGRRQESELAPTLSGLQFHDNLPHETVLNIPLNLPLLPKANGSLCSMYEDDPIPLRVHDCSLDLTVVSDPKGMVCICHHYLYQPVGPATEEGENNSKVSGDNVHFAYSVTLLHHGCVLHCVVPGISWDVARRMRPSFSYYGDHHMLVHVPGLFTHLLDIGLEHEPCCHILLDNDALTIPVSDTACLVPLLPTVPNKESSTNNGKPTVSMLDLSTLDIVPISIAPAHFLCAFRGGPHGTPTSGQKKNRFLLPNQLSILHYVLVHLGNNDLLLQLLSCIANQCMEVGTPRLLQEILVGGAYAAVRKNLPPDAVSLLPLLPLTVATHGAHQEMKLNNTTLTLSQETLWNTAMMLLSPRQRLVPYRSDMWTRLYESLSASQQRASDYRCSSDSRAGARFRPSHVADKLMVSLLCYQPEALSRCTTPLSPGGNFVGSGPAFSDVVAITGANRKIGGLDFLPFHETESCTASKQEHVISVDEEAELTEERDANCSCPSCDPLNVVSVDSDNGLPFLEMDSCTASKQELVLSVNLRELSVHLLKHAHRGQSPLHVHAVATRYVAAQLDMSRSLCRQLCLAAKVDPRHEKERGFALIDSLDDARQRLLFWLLERFLLAVDTLAFPLPQGFTSFFSFLGYRTLPFCSFMQYSQSFAFELQVDVMKSIMSDIPDTPEGSARKLRLLQLLPRSRAKRLLNAWPHPSSLMVRAREHALHVLSGVEGARSRNTKARQGNMKPYQGLANRGLTAFPSQDRLSPLDTFLDLLTAKASLAELDFGLLIEATIASTQDMTL</sequence>